<evidence type="ECO:0008006" key="4">
    <source>
        <dbReference type="Google" id="ProtNLM"/>
    </source>
</evidence>
<sequence length="121" mass="13944">MRGHAFLRRVVIDIDARVDAVAIVNTSFLSFGRAAAERYAKLITQSYADLAARPERPGARVFEDDVYLYHLRWSRRTADAGERVGRPRHLVVYRYDVDSIQVLRLLHDRMDIGERIRSSGD</sequence>
<evidence type="ECO:0000313" key="2">
    <source>
        <dbReference type="EMBL" id="OYX35226.1"/>
    </source>
</evidence>
<dbReference type="EMBL" id="NCEB01000005">
    <property type="protein sequence ID" value="OYX35226.1"/>
    <property type="molecule type" value="Genomic_DNA"/>
</dbReference>
<accession>A0A258FSC9</accession>
<dbReference type="Pfam" id="PF05016">
    <property type="entry name" value="ParE_toxin"/>
    <property type="match status" value="1"/>
</dbReference>
<protein>
    <recommendedName>
        <fullName evidence="4">Plasmid stabilization system</fullName>
    </recommendedName>
</protein>
<reference evidence="2 3" key="1">
    <citation type="submission" date="2017-03" db="EMBL/GenBank/DDBJ databases">
        <title>Lifting the veil on microbial sulfur biogeochemistry in mining wastewaters.</title>
        <authorList>
            <person name="Kantor R.S."/>
            <person name="Colenbrander Nelson T."/>
            <person name="Marshall S."/>
            <person name="Bennett D."/>
            <person name="Apte S."/>
            <person name="Camacho D."/>
            <person name="Thomas B.C."/>
            <person name="Warren L.A."/>
            <person name="Banfield J.F."/>
        </authorList>
    </citation>
    <scope>NUCLEOTIDE SEQUENCE [LARGE SCALE GENOMIC DNA]</scope>
    <source>
        <strain evidence="2">32-69-9</strain>
    </source>
</reference>
<dbReference type="Gene3D" id="3.30.2310.20">
    <property type="entry name" value="RelE-like"/>
    <property type="match status" value="1"/>
</dbReference>
<dbReference type="InterPro" id="IPR035093">
    <property type="entry name" value="RelE/ParE_toxin_dom_sf"/>
</dbReference>
<organism evidence="2 3">
    <name type="scientific">Brevundimonas subvibrioides</name>
    <dbReference type="NCBI Taxonomy" id="74313"/>
    <lineage>
        <taxon>Bacteria</taxon>
        <taxon>Pseudomonadati</taxon>
        <taxon>Pseudomonadota</taxon>
        <taxon>Alphaproteobacteria</taxon>
        <taxon>Caulobacterales</taxon>
        <taxon>Caulobacteraceae</taxon>
        <taxon>Brevundimonas</taxon>
    </lineage>
</organism>
<dbReference type="InterPro" id="IPR007712">
    <property type="entry name" value="RelE/ParE_toxin"/>
</dbReference>
<name>A0A258FSC9_9CAUL</name>
<gene>
    <name evidence="2" type="ORF">B7Z01_03430</name>
</gene>
<dbReference type="AlphaFoldDB" id="A0A258FSC9"/>
<keyword evidence="1" id="KW-1277">Toxin-antitoxin system</keyword>
<proteinExistence type="predicted"/>
<dbReference type="Proteomes" id="UP000215595">
    <property type="component" value="Unassembled WGS sequence"/>
</dbReference>
<evidence type="ECO:0000313" key="3">
    <source>
        <dbReference type="Proteomes" id="UP000215595"/>
    </source>
</evidence>
<evidence type="ECO:0000256" key="1">
    <source>
        <dbReference type="ARBA" id="ARBA00022649"/>
    </source>
</evidence>
<comment type="caution">
    <text evidence="2">The sequence shown here is derived from an EMBL/GenBank/DDBJ whole genome shotgun (WGS) entry which is preliminary data.</text>
</comment>